<dbReference type="SUPFAM" id="SSF51556">
    <property type="entry name" value="Metallo-dependent hydrolases"/>
    <property type="match status" value="1"/>
</dbReference>
<keyword evidence="2" id="KW-0378">Hydrolase</keyword>
<dbReference type="PANTHER" id="PTHR11113">
    <property type="entry name" value="N-ACETYLGLUCOSAMINE-6-PHOSPHATE DEACETYLASE"/>
    <property type="match status" value="1"/>
</dbReference>
<protein>
    <submittedName>
        <fullName evidence="5">N-acetylglucosamine-6-phosphate deacetylase</fullName>
    </submittedName>
</protein>
<dbReference type="InterPro" id="IPR032466">
    <property type="entry name" value="Metal_Hydrolase"/>
</dbReference>
<evidence type="ECO:0000259" key="4">
    <source>
        <dbReference type="Pfam" id="PF01979"/>
    </source>
</evidence>
<dbReference type="InterPro" id="IPR006680">
    <property type="entry name" value="Amidohydro-rel"/>
</dbReference>
<evidence type="ECO:0000256" key="1">
    <source>
        <dbReference type="ARBA" id="ARBA00010716"/>
    </source>
</evidence>
<dbReference type="AlphaFoldDB" id="A0A2V1K7X9"/>
<sequence length="425" mass="43722">MKHFEGRVLDGHGMYVGSGITLDDEGQLERIGVGGAGSAGPPYIVPGFVDIHCHGGGGASFPDDLEPESIELAIGAHRARGTTAVIASLVSMADPLPAIEALVPFCENGELAGIHMEGPFVSPHKAGAQNPAAIRAGDLEELAAWLRAGRGWIRTMTIAPEIPRAHEVAAMLLAHGAKPSWGHTNATGPEAAAAIEFVLGLAEPVSAGSDSPSYNSAESHTAKPTASALQAGLSSGPVRLQGIRQTATHLFNAMPALGHRAPGPVREYIQAARRGEIAVELIADGVHLAPELVEDVVSYVGSAGTAVFVTDAMAAAGMPEGSYQLGGLSVQVRDGAARLSGSDTIAGGCTMLADQVELMAGRGLLSLGQTVEACVAGPARAASLLREGREARGITIDYEIGAKPNFVVLDADYRVIQVIREGVVL</sequence>
<evidence type="ECO:0000256" key="3">
    <source>
        <dbReference type="SAM" id="MobiDB-lite"/>
    </source>
</evidence>
<organism evidence="5 6">
    <name type="scientific">Ancrocorticia populi</name>
    <dbReference type="NCBI Taxonomy" id="2175228"/>
    <lineage>
        <taxon>Bacteria</taxon>
        <taxon>Bacillati</taxon>
        <taxon>Actinomycetota</taxon>
        <taxon>Actinomycetes</taxon>
        <taxon>Actinomycetales</taxon>
        <taxon>Actinomycetaceae</taxon>
        <taxon>Ancrocorticia</taxon>
    </lineage>
</organism>
<evidence type="ECO:0000256" key="2">
    <source>
        <dbReference type="ARBA" id="ARBA00022801"/>
    </source>
</evidence>
<proteinExistence type="inferred from homology"/>
<dbReference type="Gene3D" id="3.20.20.140">
    <property type="entry name" value="Metal-dependent hydrolases"/>
    <property type="match status" value="1"/>
</dbReference>
<dbReference type="PANTHER" id="PTHR11113:SF14">
    <property type="entry name" value="N-ACETYLGLUCOSAMINE-6-PHOSPHATE DEACETYLASE"/>
    <property type="match status" value="1"/>
</dbReference>
<dbReference type="OrthoDB" id="9776488at2"/>
<evidence type="ECO:0000313" key="6">
    <source>
        <dbReference type="Proteomes" id="UP000245283"/>
    </source>
</evidence>
<dbReference type="RefSeq" id="WP_109093061.1">
    <property type="nucleotide sequence ID" value="NZ_JBQDCU010000155.1"/>
</dbReference>
<feature type="domain" description="Amidohydrolase-related" evidence="4">
    <location>
        <begin position="43"/>
        <end position="162"/>
    </location>
</feature>
<dbReference type="GO" id="GO:0008448">
    <property type="term" value="F:N-acetylglucosamine-6-phosphate deacetylase activity"/>
    <property type="evidence" value="ECO:0007669"/>
    <property type="project" value="TreeGrafter"/>
</dbReference>
<dbReference type="GO" id="GO:0006046">
    <property type="term" value="P:N-acetylglucosamine catabolic process"/>
    <property type="evidence" value="ECO:0007669"/>
    <property type="project" value="TreeGrafter"/>
</dbReference>
<evidence type="ECO:0000313" key="5">
    <source>
        <dbReference type="EMBL" id="PWF27566.1"/>
    </source>
</evidence>
<reference evidence="6" key="1">
    <citation type="submission" date="2018-05" db="EMBL/GenBank/DDBJ databases">
        <authorList>
            <person name="Li Y."/>
        </authorList>
    </citation>
    <scope>NUCLEOTIDE SEQUENCE [LARGE SCALE GENOMIC DNA]</scope>
    <source>
        <strain evidence="6">sk1b4</strain>
    </source>
</reference>
<comment type="caution">
    <text evidence="5">The sequence shown here is derived from an EMBL/GenBank/DDBJ whole genome shotgun (WGS) entry which is preliminary data.</text>
</comment>
<comment type="similarity">
    <text evidence="1">Belongs to the metallo-dependent hydrolases superfamily. NagA family.</text>
</comment>
<accession>A0A2V1K7X9</accession>
<dbReference type="Proteomes" id="UP000245283">
    <property type="component" value="Unassembled WGS sequence"/>
</dbReference>
<dbReference type="EMBL" id="QETB01000001">
    <property type="protein sequence ID" value="PWF27566.1"/>
    <property type="molecule type" value="Genomic_DNA"/>
</dbReference>
<keyword evidence="6" id="KW-1185">Reference proteome</keyword>
<feature type="region of interest" description="Disordered" evidence="3">
    <location>
        <begin position="209"/>
        <end position="228"/>
    </location>
</feature>
<dbReference type="Pfam" id="PF01979">
    <property type="entry name" value="Amidohydro_1"/>
    <property type="match status" value="1"/>
</dbReference>
<gene>
    <name evidence="5" type="ORF">DD236_04090</name>
</gene>
<name>A0A2V1K7X9_9ACTO</name>